<proteinExistence type="predicted"/>
<evidence type="ECO:0000256" key="1">
    <source>
        <dbReference type="SAM" id="SignalP"/>
    </source>
</evidence>
<sequence length="381" mass="43451">MKNKLTLPALVMSAIFLSFSSYAQDYQLRKVDDLHVESLAPVGIRDYDPERKEYLGFVDKGSEGVELAIFDSDGKIVISEVRRGDGPNFYSSSALTMGFAPDGGIYVQTSVEFLKYDREFNLIKRIRYEPKFTTVVYSGPREKFIPLSKKNEISFLTGVSGISGMAMGPEVPSKVQLIEYYDPKLKSVQSLAPLSEKGVFQGFGDEKSPARINSIYELNYDENLLYLTTTIDNEITVYNPINWFVVKRIKVNHEEFQPLDDIPLRESNFPTAEDKGGAMLFAMNRRLIKFDSDFLGLIYVQGESEVSFELRKNTNKIYRLGDPEMHRLILFKDGVQLPGEHTIPTGMIEMALPKNRLLVKVKEGEEELEYYPYEIWEIVEG</sequence>
<feature type="chain" id="PRO_5012500890" description="6-bladed beta-propeller protein" evidence="1">
    <location>
        <begin position="24"/>
        <end position="381"/>
    </location>
</feature>
<feature type="signal peptide" evidence="1">
    <location>
        <begin position="1"/>
        <end position="23"/>
    </location>
</feature>
<organism evidence="2 3">
    <name type="scientific">Algoriphagus halophilus</name>
    <dbReference type="NCBI Taxonomy" id="226505"/>
    <lineage>
        <taxon>Bacteria</taxon>
        <taxon>Pseudomonadati</taxon>
        <taxon>Bacteroidota</taxon>
        <taxon>Cytophagia</taxon>
        <taxon>Cytophagales</taxon>
        <taxon>Cyclobacteriaceae</taxon>
        <taxon>Algoriphagus</taxon>
    </lineage>
</organism>
<dbReference type="SUPFAM" id="SSF63829">
    <property type="entry name" value="Calcium-dependent phosphotriesterase"/>
    <property type="match status" value="1"/>
</dbReference>
<dbReference type="OrthoDB" id="817877at2"/>
<evidence type="ECO:0000313" key="3">
    <source>
        <dbReference type="Proteomes" id="UP000185221"/>
    </source>
</evidence>
<gene>
    <name evidence="2" type="ORF">SAMN05444394_3616</name>
</gene>
<dbReference type="RefSeq" id="WP_074226391.1">
    <property type="nucleotide sequence ID" value="NZ_FSRC01000003.1"/>
</dbReference>
<protein>
    <recommendedName>
        <fullName evidence="4">6-bladed beta-propeller protein</fullName>
    </recommendedName>
</protein>
<reference evidence="3" key="1">
    <citation type="submission" date="2016-11" db="EMBL/GenBank/DDBJ databases">
        <authorList>
            <person name="Varghese N."/>
            <person name="Submissions S."/>
        </authorList>
    </citation>
    <scope>NUCLEOTIDE SEQUENCE [LARGE SCALE GENOMIC DNA]</scope>
    <source>
        <strain evidence="3">DSM 15292</strain>
    </source>
</reference>
<evidence type="ECO:0008006" key="4">
    <source>
        <dbReference type="Google" id="ProtNLM"/>
    </source>
</evidence>
<accession>A0A1N6H7P9</accession>
<dbReference type="AlphaFoldDB" id="A0A1N6H7P9"/>
<name>A0A1N6H7P9_9BACT</name>
<keyword evidence="1" id="KW-0732">Signal</keyword>
<dbReference type="EMBL" id="FSRC01000003">
    <property type="protein sequence ID" value="SIO15687.1"/>
    <property type="molecule type" value="Genomic_DNA"/>
</dbReference>
<evidence type="ECO:0000313" key="2">
    <source>
        <dbReference type="EMBL" id="SIO15687.1"/>
    </source>
</evidence>
<dbReference type="STRING" id="226505.SAMN05444394_3616"/>
<dbReference type="Proteomes" id="UP000185221">
    <property type="component" value="Unassembled WGS sequence"/>
</dbReference>
<keyword evidence="3" id="KW-1185">Reference proteome</keyword>